<evidence type="ECO:0000256" key="4">
    <source>
        <dbReference type="ARBA" id="ARBA00023163"/>
    </source>
</evidence>
<dbReference type="AlphaFoldDB" id="A0A644Y7T3"/>
<dbReference type="InterPro" id="IPR002197">
    <property type="entry name" value="HTH_Fis"/>
</dbReference>
<dbReference type="Gene3D" id="3.40.50.300">
    <property type="entry name" value="P-loop containing nucleotide triphosphate hydrolases"/>
    <property type="match status" value="1"/>
</dbReference>
<dbReference type="GO" id="GO:0005524">
    <property type="term" value="F:ATP binding"/>
    <property type="evidence" value="ECO:0007669"/>
    <property type="project" value="UniProtKB-KW"/>
</dbReference>
<proteinExistence type="predicted"/>
<keyword evidence="4" id="KW-0804">Transcription</keyword>
<dbReference type="InterPro" id="IPR002078">
    <property type="entry name" value="Sigma_54_int"/>
</dbReference>
<dbReference type="EMBL" id="VSSQ01004248">
    <property type="protein sequence ID" value="MPM24369.1"/>
    <property type="molecule type" value="Genomic_DNA"/>
</dbReference>
<dbReference type="Pfam" id="PF02954">
    <property type="entry name" value="HTH_8"/>
    <property type="match status" value="1"/>
</dbReference>
<keyword evidence="3" id="KW-0805">Transcription regulation</keyword>
<dbReference type="InterPro" id="IPR027417">
    <property type="entry name" value="P-loop_NTPase"/>
</dbReference>
<dbReference type="InterPro" id="IPR058031">
    <property type="entry name" value="AAA_lid_NorR"/>
</dbReference>
<dbReference type="GO" id="GO:0006355">
    <property type="term" value="P:regulation of DNA-templated transcription"/>
    <property type="evidence" value="ECO:0007669"/>
    <property type="project" value="InterPro"/>
</dbReference>
<dbReference type="PANTHER" id="PTHR32071">
    <property type="entry name" value="TRANSCRIPTIONAL REGULATORY PROTEIN"/>
    <property type="match status" value="1"/>
</dbReference>
<name>A0A644Y7T3_9ZZZZ</name>
<dbReference type="PANTHER" id="PTHR32071:SF57">
    <property type="entry name" value="C4-DICARBOXYLATE TRANSPORT TRANSCRIPTIONAL REGULATORY PROTEIN DCTD"/>
    <property type="match status" value="1"/>
</dbReference>
<dbReference type="Pfam" id="PF25601">
    <property type="entry name" value="AAA_lid_14"/>
    <property type="match status" value="1"/>
</dbReference>
<dbReference type="SUPFAM" id="SSF46689">
    <property type="entry name" value="Homeodomain-like"/>
    <property type="match status" value="1"/>
</dbReference>
<dbReference type="Gene3D" id="1.10.8.60">
    <property type="match status" value="1"/>
</dbReference>
<protein>
    <submittedName>
        <fullName evidence="6">Anaerobic nitric oxide reductase transcription regulator NorR</fullName>
    </submittedName>
</protein>
<dbReference type="Gene3D" id="1.10.10.60">
    <property type="entry name" value="Homeodomain-like"/>
    <property type="match status" value="1"/>
</dbReference>
<accession>A0A644Y7T3</accession>
<reference evidence="6" key="1">
    <citation type="submission" date="2019-08" db="EMBL/GenBank/DDBJ databases">
        <authorList>
            <person name="Kucharzyk K."/>
            <person name="Murdoch R.W."/>
            <person name="Higgins S."/>
            <person name="Loffler F."/>
        </authorList>
    </citation>
    <scope>NUCLEOTIDE SEQUENCE</scope>
</reference>
<feature type="domain" description="Sigma-54 factor interaction" evidence="5">
    <location>
        <begin position="236"/>
        <end position="447"/>
    </location>
</feature>
<dbReference type="SUPFAM" id="SSF55785">
    <property type="entry name" value="PYP-like sensor domain (PAS domain)"/>
    <property type="match status" value="1"/>
</dbReference>
<dbReference type="InterPro" id="IPR035965">
    <property type="entry name" value="PAS-like_dom_sf"/>
</dbReference>
<dbReference type="GO" id="GO:0043565">
    <property type="term" value="F:sequence-specific DNA binding"/>
    <property type="evidence" value="ECO:0007669"/>
    <property type="project" value="InterPro"/>
</dbReference>
<sequence>MDESFMDLWDSNTQEYVIISDSEKNVLHFNGKVRSLLNNAANSPETVNTLINAKNNDIISINRKKFMIHNGRNKEFRITILRDCTKEQELEEQVNNLTKLAQDYEMLFDRFGDSNMYITDQNGNTTWVGSSVAETCGVGKEYLLGKNVYELEEQGIFFPSITIRVLESLKDETLIQTTLLGTKAIAMGFPIFDKNNKLQKVISFSKVIQKKSDLDDFSFGKYRVDRYYPEVITNRQELKTMIDLCCRGDFPFTIYGETGSEKESVAKCIHKLGNRCSYPFKAIYAETMTEDTLKSKLFGESDFREGILTEINGGTLFISGLTSLSYELQNILFKIIRDSGYTDENGEFYPLNIRYIAGITEKAEEDKKDGQICRMLFYQVGVMKVFCPPLRERRDDIPLLIRYFMNLFLDIYGVKKNFNANVLQYLYAYNWYGNFDELKQFVENYYLNDKKSVLGVEDLPYYVINNQNIIDGNPLFYNRVVPMDQAVMHLEKHLIKMALLQSENGIDAAKKLGITQSTLSRKMQKYNITRDYR</sequence>
<keyword evidence="2" id="KW-0067">ATP-binding</keyword>
<dbReference type="InterPro" id="IPR009057">
    <property type="entry name" value="Homeodomain-like_sf"/>
</dbReference>
<dbReference type="PROSITE" id="PS50045">
    <property type="entry name" value="SIGMA54_INTERACT_4"/>
    <property type="match status" value="1"/>
</dbReference>
<gene>
    <name evidence="6" type="primary">norR_87</name>
    <name evidence="6" type="ORF">SDC9_70851</name>
</gene>
<evidence type="ECO:0000256" key="1">
    <source>
        <dbReference type="ARBA" id="ARBA00022741"/>
    </source>
</evidence>
<dbReference type="Pfam" id="PF00158">
    <property type="entry name" value="Sigma54_activat"/>
    <property type="match status" value="1"/>
</dbReference>
<organism evidence="6">
    <name type="scientific">bioreactor metagenome</name>
    <dbReference type="NCBI Taxonomy" id="1076179"/>
    <lineage>
        <taxon>unclassified sequences</taxon>
        <taxon>metagenomes</taxon>
        <taxon>ecological metagenomes</taxon>
    </lineage>
</organism>
<comment type="caution">
    <text evidence="6">The sequence shown here is derived from an EMBL/GenBank/DDBJ whole genome shotgun (WGS) entry which is preliminary data.</text>
</comment>
<evidence type="ECO:0000313" key="6">
    <source>
        <dbReference type="EMBL" id="MPM24369.1"/>
    </source>
</evidence>
<dbReference type="SUPFAM" id="SSF52540">
    <property type="entry name" value="P-loop containing nucleoside triphosphate hydrolases"/>
    <property type="match status" value="1"/>
</dbReference>
<dbReference type="CDD" id="cd00009">
    <property type="entry name" value="AAA"/>
    <property type="match status" value="1"/>
</dbReference>
<evidence type="ECO:0000256" key="2">
    <source>
        <dbReference type="ARBA" id="ARBA00022840"/>
    </source>
</evidence>
<evidence type="ECO:0000256" key="3">
    <source>
        <dbReference type="ARBA" id="ARBA00023015"/>
    </source>
</evidence>
<evidence type="ECO:0000259" key="5">
    <source>
        <dbReference type="PROSITE" id="PS50045"/>
    </source>
</evidence>
<keyword evidence="1" id="KW-0547">Nucleotide-binding</keyword>